<dbReference type="Pfam" id="PF00486">
    <property type="entry name" value="Trans_reg_C"/>
    <property type="match status" value="1"/>
</dbReference>
<dbReference type="PROSITE" id="PS51755">
    <property type="entry name" value="OMPR_PHOB"/>
    <property type="match status" value="1"/>
</dbReference>
<dbReference type="Proteomes" id="UP000198967">
    <property type="component" value="Unassembled WGS sequence"/>
</dbReference>
<dbReference type="Pfam" id="PF13191">
    <property type="entry name" value="AAA_16"/>
    <property type="match status" value="1"/>
</dbReference>
<dbReference type="Gene3D" id="1.25.40.10">
    <property type="entry name" value="Tetratricopeptide repeat domain"/>
    <property type="match status" value="1"/>
</dbReference>
<protein>
    <submittedName>
        <fullName evidence="7">Transcriptional regulator, SARP family</fullName>
    </submittedName>
</protein>
<dbReference type="InterPro" id="IPR016032">
    <property type="entry name" value="Sig_transdc_resp-reg_C-effctor"/>
</dbReference>
<keyword evidence="8" id="KW-1185">Reference proteome</keyword>
<dbReference type="InterPro" id="IPR027417">
    <property type="entry name" value="P-loop_NTPase"/>
</dbReference>
<feature type="DNA-binding region" description="OmpR/PhoB-type" evidence="5">
    <location>
        <begin position="1"/>
        <end position="95"/>
    </location>
</feature>
<evidence type="ECO:0000256" key="5">
    <source>
        <dbReference type="PROSITE-ProRule" id="PRU01091"/>
    </source>
</evidence>
<dbReference type="PANTHER" id="PTHR35807:SF1">
    <property type="entry name" value="TRANSCRIPTIONAL REGULATOR REDD"/>
    <property type="match status" value="1"/>
</dbReference>
<keyword evidence="3 5" id="KW-0238">DNA-binding</keyword>
<dbReference type="GO" id="GO:0006355">
    <property type="term" value="P:regulation of DNA-templated transcription"/>
    <property type="evidence" value="ECO:0007669"/>
    <property type="project" value="InterPro"/>
</dbReference>
<feature type="domain" description="OmpR/PhoB-type" evidence="6">
    <location>
        <begin position="1"/>
        <end position="95"/>
    </location>
</feature>
<dbReference type="OrthoDB" id="134712at2"/>
<proteinExistence type="inferred from homology"/>
<dbReference type="PANTHER" id="PTHR35807">
    <property type="entry name" value="TRANSCRIPTIONAL REGULATOR REDD-RELATED"/>
    <property type="match status" value="1"/>
</dbReference>
<dbReference type="InterPro" id="IPR005158">
    <property type="entry name" value="BTAD"/>
</dbReference>
<dbReference type="SUPFAM" id="SSF46894">
    <property type="entry name" value="C-terminal effector domain of the bipartite response regulators"/>
    <property type="match status" value="1"/>
</dbReference>
<dbReference type="InterPro" id="IPR001867">
    <property type="entry name" value="OmpR/PhoB-type_DNA-bd"/>
</dbReference>
<dbReference type="RefSeq" id="WP_093078657.1">
    <property type="nucleotide sequence ID" value="NZ_FNBE01000004.1"/>
</dbReference>
<keyword evidence="4" id="KW-0804">Transcription</keyword>
<evidence type="ECO:0000256" key="3">
    <source>
        <dbReference type="ARBA" id="ARBA00023125"/>
    </source>
</evidence>
<dbReference type="SUPFAM" id="SSF52540">
    <property type="entry name" value="P-loop containing nucleoside triphosphate hydrolases"/>
    <property type="match status" value="1"/>
</dbReference>
<dbReference type="SMART" id="SM01043">
    <property type="entry name" value="BTAD"/>
    <property type="match status" value="1"/>
</dbReference>
<evidence type="ECO:0000256" key="4">
    <source>
        <dbReference type="ARBA" id="ARBA00023163"/>
    </source>
</evidence>
<dbReference type="InterPro" id="IPR051677">
    <property type="entry name" value="AfsR-DnrI-RedD_regulator"/>
</dbReference>
<dbReference type="Pfam" id="PF03704">
    <property type="entry name" value="BTAD"/>
    <property type="match status" value="1"/>
</dbReference>
<keyword evidence="2" id="KW-0805">Transcription regulation</keyword>
<evidence type="ECO:0000256" key="2">
    <source>
        <dbReference type="ARBA" id="ARBA00023015"/>
    </source>
</evidence>
<dbReference type="AlphaFoldDB" id="A0A1G7JDM5"/>
<dbReference type="EMBL" id="FNBE01000004">
    <property type="protein sequence ID" value="SDF22864.1"/>
    <property type="molecule type" value="Genomic_DNA"/>
</dbReference>
<gene>
    <name evidence="7" type="ORF">SAMN05216377_10417</name>
</gene>
<evidence type="ECO:0000256" key="1">
    <source>
        <dbReference type="ARBA" id="ARBA00005820"/>
    </source>
</evidence>
<dbReference type="InterPro" id="IPR041664">
    <property type="entry name" value="AAA_16"/>
</dbReference>
<evidence type="ECO:0000313" key="8">
    <source>
        <dbReference type="Proteomes" id="UP000198967"/>
    </source>
</evidence>
<dbReference type="SUPFAM" id="SSF48452">
    <property type="entry name" value="TPR-like"/>
    <property type="match status" value="1"/>
</dbReference>
<dbReference type="SMART" id="SM00862">
    <property type="entry name" value="Trans_reg_C"/>
    <property type="match status" value="1"/>
</dbReference>
<dbReference type="InterPro" id="IPR036388">
    <property type="entry name" value="WH-like_DNA-bd_sf"/>
</dbReference>
<sequence>MSLRYRLLGALEAVRDDGRPADLGGPKQRAVLAVLALDAGRVVATDTIVEAVWGPDRPPRVTAGLQAYVSNLRRALRDGSGPAIVRRAPGYLLDVPAERTDVAAFRAGADAARAAVAAHDWAGAVAAADAALAVWRGPLLPELADAEWVRVAAAELDERRAELGEDLVTGLLGVGGVARAVGLGRELQASDPLRERSCRLHVTALYRAGRTADALEALRAHVRVLADELGLEPSPALRALQTAVLNRDPALDAWPGAARTPVAAAEPARSELVGRVRELEALRAATGWLVLTGPAGIGKTRLAEEVLRPHPDAVRVTCPDDDGVPPWWPIRTLVKALGGDPARVLTPPAGAEADDARYAVYEQVDALVGDATVVVDDVQWADPASLGLLTHLAAGPARLVLTVRDGPGGRDGRGGGDLDRLLAAAARRPGTRTLALGPLAETEVAELAERIGGEPLAADEVRALADHTGGNPFFVGEYARLPRADRLAGEVPGAVRTVLGRRLGALDDDVLRVLRAAAVTGDPLDLEVIGAITRLDLDEVVDLLDEAAAAQIIVAAEGRYGFAHGLLRDEVLAGLSDVRRRRAHACAAGFTTGSRRAAHLVAALPLVDPAEVLDACRTAARDADARWDADSAARWWGAALDVFDQTGGGDTERDELLVARLGALARAGRGQTVLDVVDAALLAAVRHGRTRSAGLLAGTLLRTAGAWPWPTYGQDAEGGRAGSATGHGRLVSRLAGIERLVAGDPPAHARVLAALAVGSCYDRDESVPDVLSARAIEVAEKCGDAEALSDALLGRALVYSGVAGRAAESIALLERQEALRAGPPADDAVRHSLLLMARMTLGDTARAEEHVRQGIAASDLLRLPVDRAQLRWAEGMLTQWRGDLDAAEARFEHAYALHRRTELYQAGVYSLAVLTLRWEQGRLAELVGLPGVTTAPPSAAAAPDDRIVPLLCAAAAAGLGRSALAAQWVAAELARPEPTGWITHGRFTLLAHLVADLRLHPHVARVLEVLTPLTGLVATTGQVGVVGPVALATARLHLLRGDADRARADLAVAAALAERAAGVPSILRCRLLALQLDPDPAAARTLAADAEAAGLRGVAREAQTLAVP</sequence>
<dbReference type="Gene3D" id="1.10.10.10">
    <property type="entry name" value="Winged helix-like DNA-binding domain superfamily/Winged helix DNA-binding domain"/>
    <property type="match status" value="1"/>
</dbReference>
<reference evidence="7 8" key="1">
    <citation type="submission" date="2016-10" db="EMBL/GenBank/DDBJ databases">
        <authorList>
            <person name="de Groot N.N."/>
        </authorList>
    </citation>
    <scope>NUCLEOTIDE SEQUENCE [LARGE SCALE GENOMIC DNA]</scope>
    <source>
        <strain evidence="7 8">CGMCC 4.3143</strain>
    </source>
</reference>
<name>A0A1G7JDM5_PSEOR</name>
<evidence type="ECO:0000313" key="7">
    <source>
        <dbReference type="EMBL" id="SDF22864.1"/>
    </source>
</evidence>
<dbReference type="GO" id="GO:0003677">
    <property type="term" value="F:DNA binding"/>
    <property type="evidence" value="ECO:0007669"/>
    <property type="project" value="UniProtKB-UniRule"/>
</dbReference>
<dbReference type="CDD" id="cd15831">
    <property type="entry name" value="BTAD"/>
    <property type="match status" value="1"/>
</dbReference>
<accession>A0A1G7JDM5</accession>
<comment type="similarity">
    <text evidence="1">Belongs to the AfsR/DnrI/RedD regulatory family.</text>
</comment>
<organism evidence="7 8">
    <name type="scientific">Pseudonocardia oroxyli</name>
    <dbReference type="NCBI Taxonomy" id="366584"/>
    <lineage>
        <taxon>Bacteria</taxon>
        <taxon>Bacillati</taxon>
        <taxon>Actinomycetota</taxon>
        <taxon>Actinomycetes</taxon>
        <taxon>Pseudonocardiales</taxon>
        <taxon>Pseudonocardiaceae</taxon>
        <taxon>Pseudonocardia</taxon>
    </lineage>
</organism>
<dbReference type="GO" id="GO:0000160">
    <property type="term" value="P:phosphorelay signal transduction system"/>
    <property type="evidence" value="ECO:0007669"/>
    <property type="project" value="InterPro"/>
</dbReference>
<evidence type="ECO:0000259" key="6">
    <source>
        <dbReference type="PROSITE" id="PS51755"/>
    </source>
</evidence>
<dbReference type="STRING" id="366584.SAMN05216377_10417"/>
<dbReference type="InterPro" id="IPR011990">
    <property type="entry name" value="TPR-like_helical_dom_sf"/>
</dbReference>